<comment type="similarity">
    <text evidence="2">Belongs to the zinc-containing alcohol dehydrogenase family.</text>
</comment>
<dbReference type="InterPro" id="IPR013149">
    <property type="entry name" value="ADH-like_C"/>
</dbReference>
<evidence type="ECO:0000256" key="2">
    <source>
        <dbReference type="ARBA" id="ARBA00008072"/>
    </source>
</evidence>
<proteinExistence type="inferred from homology"/>
<dbReference type="PANTHER" id="PTHR43350:SF2">
    <property type="entry name" value="GROES-LIKE ZINC-BINDING ALCOHOL DEHYDROGENASE FAMILY PROTEIN"/>
    <property type="match status" value="1"/>
</dbReference>
<feature type="domain" description="Alcohol dehydrogenase-like C-terminal" evidence="6">
    <location>
        <begin position="169"/>
        <end position="279"/>
    </location>
</feature>
<evidence type="ECO:0000259" key="6">
    <source>
        <dbReference type="Pfam" id="PF00107"/>
    </source>
</evidence>
<keyword evidence="3" id="KW-0479">Metal-binding</keyword>
<dbReference type="GO" id="GO:0016491">
    <property type="term" value="F:oxidoreductase activity"/>
    <property type="evidence" value="ECO:0007669"/>
    <property type="project" value="UniProtKB-KW"/>
</dbReference>
<dbReference type="GO" id="GO:0046872">
    <property type="term" value="F:metal ion binding"/>
    <property type="evidence" value="ECO:0007669"/>
    <property type="project" value="UniProtKB-KW"/>
</dbReference>
<dbReference type="InterPro" id="IPR036291">
    <property type="entry name" value="NAD(P)-bd_dom_sf"/>
</dbReference>
<comment type="cofactor">
    <cofactor evidence="1">
        <name>Zn(2+)</name>
        <dbReference type="ChEBI" id="CHEBI:29105"/>
    </cofactor>
</comment>
<keyword evidence="4" id="KW-0862">Zinc</keyword>
<organism evidence="8">
    <name type="scientific">hydrothermal vent metagenome</name>
    <dbReference type="NCBI Taxonomy" id="652676"/>
    <lineage>
        <taxon>unclassified sequences</taxon>
        <taxon>metagenomes</taxon>
        <taxon>ecological metagenomes</taxon>
    </lineage>
</organism>
<dbReference type="InterPro" id="IPR013154">
    <property type="entry name" value="ADH-like_N"/>
</dbReference>
<dbReference type="SUPFAM" id="SSF51735">
    <property type="entry name" value="NAD(P)-binding Rossmann-fold domains"/>
    <property type="match status" value="1"/>
</dbReference>
<reference evidence="8" key="1">
    <citation type="submission" date="2018-06" db="EMBL/GenBank/DDBJ databases">
        <authorList>
            <person name="Zhirakovskaya E."/>
        </authorList>
    </citation>
    <scope>NUCLEOTIDE SEQUENCE</scope>
</reference>
<evidence type="ECO:0000256" key="3">
    <source>
        <dbReference type="ARBA" id="ARBA00022723"/>
    </source>
</evidence>
<feature type="domain" description="Alcohol dehydrogenase-like N-terminal" evidence="7">
    <location>
        <begin position="24"/>
        <end position="129"/>
    </location>
</feature>
<accession>A0A3B0VBH2</accession>
<dbReference type="CDD" id="cd08242">
    <property type="entry name" value="MDR_like"/>
    <property type="match status" value="1"/>
</dbReference>
<dbReference type="Pfam" id="PF08240">
    <property type="entry name" value="ADH_N"/>
    <property type="match status" value="1"/>
</dbReference>
<sequence length="318" mass="34062">MQALYCENGELTFYQNYPKPKLEADEALLRVTLAGICSTDLEIVKGYVSGFAGVLGHEFVGVVEAAADESWLGQRMVGSINIGCQLCGVCQQHGPEHCPERQVLGIHHRDGVFAEYVAVPLQNLYRVPEGVPDERAVFTEPLAAALQIREQVAIRPSQKTAVIGPGRLGLLVAQVLQLAGGDVTVLGRRAGSLHLPAAWGLQTGLVTDFADSAFDFIVEVTGNPAGFAQALRLIRPLGTLILKSTFAGESQLDLTKIVVDEITVIGSRCGPFAAALRLLAQDTIETDAFIMAEYPLHDALEALAKAAQPGMLKVLLRP</sequence>
<keyword evidence="5" id="KW-0560">Oxidoreductase</keyword>
<dbReference type="PANTHER" id="PTHR43350">
    <property type="entry name" value="NAD-DEPENDENT ALCOHOL DEHYDROGENASE"/>
    <property type="match status" value="1"/>
</dbReference>
<dbReference type="EMBL" id="UOEU01000694">
    <property type="protein sequence ID" value="VAW38070.1"/>
    <property type="molecule type" value="Genomic_DNA"/>
</dbReference>
<protein>
    <submittedName>
        <fullName evidence="8">Threonine dehydrogenase and related Zn-dependent dehydrogenases</fullName>
    </submittedName>
</protein>
<evidence type="ECO:0000259" key="7">
    <source>
        <dbReference type="Pfam" id="PF08240"/>
    </source>
</evidence>
<gene>
    <name evidence="8" type="ORF">MNBD_CHLOROFLEXI01-1887</name>
</gene>
<name>A0A3B0VBH2_9ZZZZ</name>
<dbReference type="SUPFAM" id="SSF50129">
    <property type="entry name" value="GroES-like"/>
    <property type="match status" value="1"/>
</dbReference>
<dbReference type="Pfam" id="PF00107">
    <property type="entry name" value="ADH_zinc_N"/>
    <property type="match status" value="1"/>
</dbReference>
<evidence type="ECO:0000313" key="8">
    <source>
        <dbReference type="EMBL" id="VAW38070.1"/>
    </source>
</evidence>
<dbReference type="Gene3D" id="3.90.180.10">
    <property type="entry name" value="Medium-chain alcohol dehydrogenases, catalytic domain"/>
    <property type="match status" value="1"/>
</dbReference>
<dbReference type="InterPro" id="IPR011032">
    <property type="entry name" value="GroES-like_sf"/>
</dbReference>
<dbReference type="Gene3D" id="3.40.50.720">
    <property type="entry name" value="NAD(P)-binding Rossmann-like Domain"/>
    <property type="match status" value="1"/>
</dbReference>
<evidence type="ECO:0000256" key="4">
    <source>
        <dbReference type="ARBA" id="ARBA00022833"/>
    </source>
</evidence>
<dbReference type="AlphaFoldDB" id="A0A3B0VBH2"/>
<evidence type="ECO:0000256" key="5">
    <source>
        <dbReference type="ARBA" id="ARBA00023002"/>
    </source>
</evidence>
<evidence type="ECO:0000256" key="1">
    <source>
        <dbReference type="ARBA" id="ARBA00001947"/>
    </source>
</evidence>